<dbReference type="GO" id="GO:0016788">
    <property type="term" value="F:hydrolase activity, acting on ester bonds"/>
    <property type="evidence" value="ECO:0007669"/>
    <property type="project" value="InterPro"/>
</dbReference>
<keyword evidence="4 6" id="KW-1133">Transmembrane helix</keyword>
<comment type="subcellular location">
    <subcellularLocation>
        <location evidence="1">Membrane</location>
        <topology evidence="1">Multi-pass membrane protein</topology>
    </subcellularLocation>
</comment>
<evidence type="ECO:0000313" key="9">
    <source>
        <dbReference type="Proteomes" id="UP000649114"/>
    </source>
</evidence>
<protein>
    <submittedName>
        <fullName evidence="8">Uncharacterized protein</fullName>
    </submittedName>
</protein>
<reference evidence="8" key="1">
    <citation type="journal article" date="2020" name="bioRxiv">
        <title>Genomic and phenotypic heterogeneity of clinical isolates of the human pathogens Aspergillus fumigatus, Aspergillus lentulus and Aspergillus fumigatiaffinis.</title>
        <authorList>
            <person name="dos Santos R.A.C."/>
            <person name="Steenwyk J.L."/>
            <person name="Rivero-Menendez O."/>
            <person name="Mead M.E."/>
            <person name="Silva L.P."/>
            <person name="Bastos R.W."/>
            <person name="Alastruey-Izquierdo A."/>
            <person name="Goldman G.H."/>
            <person name="Rokas A."/>
        </authorList>
    </citation>
    <scope>NUCLEOTIDE SEQUENCE</scope>
    <source>
        <strain evidence="8">CNM-CM8927</strain>
    </source>
</reference>
<comment type="similarity">
    <text evidence="2">Belongs to the LOR family.</text>
</comment>
<evidence type="ECO:0000256" key="6">
    <source>
        <dbReference type="SAM" id="Phobius"/>
    </source>
</evidence>
<dbReference type="Pfam" id="PF04525">
    <property type="entry name" value="LOR"/>
    <property type="match status" value="1"/>
</dbReference>
<accession>A0AAN5YQG4</accession>
<keyword evidence="5 6" id="KW-0472">Membrane</keyword>
<dbReference type="CDD" id="cd01846">
    <property type="entry name" value="fatty_acyltransferase_like"/>
    <property type="match status" value="1"/>
</dbReference>
<dbReference type="AlphaFoldDB" id="A0AAN5YQG4"/>
<proteinExistence type="inferred from homology"/>
<dbReference type="Gene3D" id="3.40.50.1110">
    <property type="entry name" value="SGNH hydrolase"/>
    <property type="match status" value="1"/>
</dbReference>
<dbReference type="PANTHER" id="PTHR31465:SF1">
    <property type="entry name" value="PROTEIN RTA1-RELATED"/>
    <property type="match status" value="1"/>
</dbReference>
<organism evidence="8 9">
    <name type="scientific">Aspergillus lentulus</name>
    <dbReference type="NCBI Taxonomy" id="293939"/>
    <lineage>
        <taxon>Eukaryota</taxon>
        <taxon>Fungi</taxon>
        <taxon>Dikarya</taxon>
        <taxon>Ascomycota</taxon>
        <taxon>Pezizomycotina</taxon>
        <taxon>Eurotiomycetes</taxon>
        <taxon>Eurotiomycetidae</taxon>
        <taxon>Eurotiales</taxon>
        <taxon>Aspergillaceae</taxon>
        <taxon>Aspergillus</taxon>
        <taxon>Aspergillus subgen. Fumigati</taxon>
    </lineage>
</organism>
<evidence type="ECO:0000256" key="7">
    <source>
        <dbReference type="SAM" id="SignalP"/>
    </source>
</evidence>
<feature type="signal peptide" evidence="7">
    <location>
        <begin position="1"/>
        <end position="19"/>
    </location>
</feature>
<dbReference type="InterPro" id="IPR025659">
    <property type="entry name" value="Tubby-like_C"/>
</dbReference>
<dbReference type="SUPFAM" id="SSF54518">
    <property type="entry name" value="Tubby C-terminal domain-like"/>
    <property type="match status" value="1"/>
</dbReference>
<keyword evidence="7" id="KW-0732">Signal</keyword>
<dbReference type="SUPFAM" id="SSF52266">
    <property type="entry name" value="SGNH hydrolase"/>
    <property type="match status" value="1"/>
</dbReference>
<dbReference type="InterPro" id="IPR001087">
    <property type="entry name" value="GDSL"/>
</dbReference>
<feature type="transmembrane region" description="Helical" evidence="6">
    <location>
        <begin position="739"/>
        <end position="759"/>
    </location>
</feature>
<dbReference type="InterPro" id="IPR007612">
    <property type="entry name" value="LOR"/>
</dbReference>
<name>A0AAN5YQG4_ASPLE</name>
<feature type="transmembrane region" description="Helical" evidence="6">
    <location>
        <begin position="668"/>
        <end position="691"/>
    </location>
</feature>
<dbReference type="GO" id="GO:0016020">
    <property type="term" value="C:membrane"/>
    <property type="evidence" value="ECO:0007669"/>
    <property type="project" value="UniProtKB-SubCell"/>
</dbReference>
<dbReference type="InterPro" id="IPR038595">
    <property type="entry name" value="LOR_sf"/>
</dbReference>
<dbReference type="Pfam" id="PF00657">
    <property type="entry name" value="Lipase_GDSL"/>
    <property type="match status" value="1"/>
</dbReference>
<gene>
    <name evidence="8" type="ORF">CNMCM8927_005597</name>
</gene>
<dbReference type="EMBL" id="JAAAPU010000036">
    <property type="protein sequence ID" value="KAF4205869.1"/>
    <property type="molecule type" value="Genomic_DNA"/>
</dbReference>
<feature type="transmembrane region" description="Helical" evidence="6">
    <location>
        <begin position="591"/>
        <end position="613"/>
    </location>
</feature>
<dbReference type="Pfam" id="PF04479">
    <property type="entry name" value="RTA1"/>
    <property type="match status" value="1"/>
</dbReference>
<dbReference type="InterPro" id="IPR007568">
    <property type="entry name" value="RTA1"/>
</dbReference>
<keyword evidence="3 6" id="KW-0812">Transmembrane</keyword>
<feature type="chain" id="PRO_5043009447" evidence="7">
    <location>
        <begin position="20"/>
        <end position="786"/>
    </location>
</feature>
<reference evidence="8" key="2">
    <citation type="submission" date="2020-04" db="EMBL/GenBank/DDBJ databases">
        <authorList>
            <person name="Santos R.A.C."/>
            <person name="Steenwyk J.L."/>
            <person name="Rivero-Menendez O."/>
            <person name="Mead M.E."/>
            <person name="Silva L.P."/>
            <person name="Bastos R.W."/>
            <person name="Alastruey-Izquierdo A."/>
            <person name="Goldman G.H."/>
            <person name="Rokas A."/>
        </authorList>
    </citation>
    <scope>NUCLEOTIDE SEQUENCE</scope>
    <source>
        <strain evidence="8">CNM-CM8927</strain>
    </source>
</reference>
<evidence type="ECO:0000256" key="4">
    <source>
        <dbReference type="ARBA" id="ARBA00022989"/>
    </source>
</evidence>
<dbReference type="Proteomes" id="UP000649114">
    <property type="component" value="Unassembled WGS sequence"/>
</dbReference>
<comment type="caution">
    <text evidence="8">The sequence shown here is derived from an EMBL/GenBank/DDBJ whole genome shotgun (WGS) entry which is preliminary data.</text>
</comment>
<dbReference type="Gene3D" id="2.40.160.200">
    <property type="entry name" value="LURP1-related"/>
    <property type="match status" value="1"/>
</dbReference>
<evidence type="ECO:0000313" key="8">
    <source>
        <dbReference type="EMBL" id="KAF4205869.1"/>
    </source>
</evidence>
<evidence type="ECO:0000256" key="5">
    <source>
        <dbReference type="ARBA" id="ARBA00023136"/>
    </source>
</evidence>
<feature type="transmembrane region" description="Helical" evidence="6">
    <location>
        <begin position="634"/>
        <end position="656"/>
    </location>
</feature>
<evidence type="ECO:0000256" key="1">
    <source>
        <dbReference type="ARBA" id="ARBA00004141"/>
    </source>
</evidence>
<evidence type="ECO:0000256" key="2">
    <source>
        <dbReference type="ARBA" id="ARBA00005437"/>
    </source>
</evidence>
<dbReference type="PANTHER" id="PTHR31465">
    <property type="entry name" value="PROTEIN RTA1-RELATED"/>
    <property type="match status" value="1"/>
</dbReference>
<feature type="transmembrane region" description="Helical" evidence="6">
    <location>
        <begin position="703"/>
        <end position="724"/>
    </location>
</feature>
<dbReference type="InterPro" id="IPR036514">
    <property type="entry name" value="SGNH_hydro_sf"/>
</dbReference>
<sequence>MLQSQLLLGLILAIEAASAHPRSWGPRKFTSLVSFGDSYTDQSRLNYFGSHNGSAPPVGWEQPDNNNTASGGYVWGHYVSQYADVNLYNYAVSGAVCSNEITPRTFSYINDLFPSVLEYEVPAFLADTKHRVSGKKFLDIPPRETVYSIWIGTNDLGNYAFITDSQVKNKTIPDYVNCVYTALDHVYANGGRYFVLMNLAPLQLAPLYATPENGGVGANHYWPDKPDNLTLTSYRMWEQVATANDVFKYQTPYEVLVARRYPGAQFAVMDMYGLLSEVYYNPTKYFNGSAPANVTGFNNHCPLSGGECTRLPSPDSFMWFDELHPSQRTDQIIAEEFVKVVRGDKQWPCPATQQTCPHEDFTMSRALPEVQPPPYPIAIRPESITRHEVIVTVTNRPEPWHSLDYSIEHAGTELFTVRGQPWKISQARMFHDRSGLPLFELRCQWYDSSSLCLRLPGGDQCILEAKLRVAINAPRAVVTFRNAAQQPRSAQSEEIVLEVHAQDLYNILQVVVVQNRNVAYIHRITDRSVLAEGQRPPFRFRPKWMVRVAEGVDLSLIAVVVVIVGQRAGLDIIGYICRILAHYHKESVPIYSVQTILILFALPLYAASIYMVLGRLVTYLRAERLSLVSVRWMTKIFVTGDVIAFCMQAAGGGIMASGTISSYNLGEHITVGGLCVQLAFFSFFIVTSLAARLSEKTSRTWETVLVGLYAASVLILVRSIFRLIEYAQGNNGYLISHEAFMYIFDSALMFLTMVAMNFCHPSMILVGSEKEPEAEMSSPTSQTELT</sequence>
<evidence type="ECO:0000256" key="3">
    <source>
        <dbReference type="ARBA" id="ARBA00022692"/>
    </source>
</evidence>